<evidence type="ECO:0000313" key="8">
    <source>
        <dbReference type="EMBL" id="BCJ90259.1"/>
    </source>
</evidence>
<dbReference type="SUPFAM" id="SSF55620">
    <property type="entry name" value="Tetrahydrobiopterin biosynthesis enzymes-like"/>
    <property type="match status" value="1"/>
</dbReference>
<dbReference type="KEGG" id="tso:IZ6_09940"/>
<protein>
    <recommendedName>
        <fullName evidence="6">7,8-dihydroneopterin aldolase</fullName>
        <ecNumber evidence="6">4.1.2.25</ecNumber>
    </recommendedName>
</protein>
<dbReference type="RefSeq" id="WP_222876896.1">
    <property type="nucleotide sequence ID" value="NZ_AP023361.1"/>
</dbReference>
<dbReference type="GO" id="GO:0046656">
    <property type="term" value="P:folic acid biosynthetic process"/>
    <property type="evidence" value="ECO:0007669"/>
    <property type="project" value="UniProtKB-UniRule"/>
</dbReference>
<evidence type="ECO:0000259" key="7">
    <source>
        <dbReference type="SMART" id="SM00905"/>
    </source>
</evidence>
<evidence type="ECO:0000256" key="3">
    <source>
        <dbReference type="ARBA" id="ARBA00005708"/>
    </source>
</evidence>
<dbReference type="InterPro" id="IPR006156">
    <property type="entry name" value="Dihydroneopterin_aldolase"/>
</dbReference>
<dbReference type="CDD" id="cd00534">
    <property type="entry name" value="DHNA_DHNTPE"/>
    <property type="match status" value="1"/>
</dbReference>
<dbReference type="UniPathway" id="UPA00077">
    <property type="reaction ID" value="UER00154"/>
</dbReference>
<dbReference type="PANTHER" id="PTHR42844">
    <property type="entry name" value="DIHYDRONEOPTERIN ALDOLASE 1-RELATED"/>
    <property type="match status" value="1"/>
</dbReference>
<evidence type="ECO:0000256" key="6">
    <source>
        <dbReference type="RuleBase" id="RU362079"/>
    </source>
</evidence>
<comment type="similarity">
    <text evidence="3 6">Belongs to the DHNA family.</text>
</comment>
<evidence type="ECO:0000256" key="1">
    <source>
        <dbReference type="ARBA" id="ARBA00001353"/>
    </source>
</evidence>
<dbReference type="GO" id="GO:0005737">
    <property type="term" value="C:cytoplasm"/>
    <property type="evidence" value="ECO:0007669"/>
    <property type="project" value="TreeGrafter"/>
</dbReference>
<keyword evidence="4 6" id="KW-0289">Folate biosynthesis</keyword>
<organism evidence="8 9">
    <name type="scientific">Terrihabitans soli</name>
    <dbReference type="NCBI Taxonomy" id="708113"/>
    <lineage>
        <taxon>Bacteria</taxon>
        <taxon>Pseudomonadati</taxon>
        <taxon>Pseudomonadota</taxon>
        <taxon>Alphaproteobacteria</taxon>
        <taxon>Hyphomicrobiales</taxon>
        <taxon>Terrihabitans</taxon>
    </lineage>
</organism>
<comment type="catalytic activity">
    <reaction evidence="1 6">
        <text>7,8-dihydroneopterin = 6-hydroxymethyl-7,8-dihydropterin + glycolaldehyde</text>
        <dbReference type="Rhea" id="RHEA:10540"/>
        <dbReference type="ChEBI" id="CHEBI:17001"/>
        <dbReference type="ChEBI" id="CHEBI:17071"/>
        <dbReference type="ChEBI" id="CHEBI:44841"/>
        <dbReference type="EC" id="4.1.2.25"/>
    </reaction>
</comment>
<proteinExistence type="inferred from homology"/>
<dbReference type="EC" id="4.1.2.25" evidence="6"/>
<reference evidence="8 9" key="1">
    <citation type="submission" date="2020-08" db="EMBL/GenBank/DDBJ databases">
        <title>Genome sequence of Rhizobiales bacterium strain IZ6.</title>
        <authorList>
            <person name="Nakai R."/>
            <person name="Naganuma T."/>
        </authorList>
    </citation>
    <scope>NUCLEOTIDE SEQUENCE [LARGE SCALE GENOMIC DNA]</scope>
    <source>
        <strain evidence="8 9">IZ6</strain>
    </source>
</reference>
<accession>A0A6S6QMT7</accession>
<evidence type="ECO:0000256" key="4">
    <source>
        <dbReference type="ARBA" id="ARBA00022909"/>
    </source>
</evidence>
<comment type="function">
    <text evidence="6">Catalyzes the conversion of 7,8-dihydroneopterin to 6-hydroxymethyl-7,8-dihydropterin.</text>
</comment>
<dbReference type="Pfam" id="PF02152">
    <property type="entry name" value="FolB"/>
    <property type="match status" value="1"/>
</dbReference>
<dbReference type="PANTHER" id="PTHR42844:SF1">
    <property type="entry name" value="DIHYDRONEOPTERIN ALDOLASE 1-RELATED"/>
    <property type="match status" value="1"/>
</dbReference>
<dbReference type="GO" id="GO:0046654">
    <property type="term" value="P:tetrahydrofolate biosynthetic process"/>
    <property type="evidence" value="ECO:0007669"/>
    <property type="project" value="UniProtKB-UniRule"/>
</dbReference>
<sequence>MSIDRIAVRNLALFAYHGVFEGEAEIGQRFYLDVVVEADLLPASAADAVDKTVDYAALVKVVSDAFTEKRQKLLETLADRVAARVFERFPIVSAIEVTIRKPSAPIEAVFDFVEIQIRRQRHG</sequence>
<dbReference type="InterPro" id="IPR006157">
    <property type="entry name" value="FolB_dom"/>
</dbReference>
<dbReference type="AlphaFoldDB" id="A0A6S6QMT7"/>
<dbReference type="NCBIfam" id="TIGR00526">
    <property type="entry name" value="folB_dom"/>
    <property type="match status" value="1"/>
</dbReference>
<evidence type="ECO:0000313" key="9">
    <source>
        <dbReference type="Proteomes" id="UP000515317"/>
    </source>
</evidence>
<dbReference type="SMART" id="SM00905">
    <property type="entry name" value="FolB"/>
    <property type="match status" value="1"/>
</dbReference>
<dbReference type="NCBIfam" id="TIGR00525">
    <property type="entry name" value="folB"/>
    <property type="match status" value="1"/>
</dbReference>
<dbReference type="GO" id="GO:0004150">
    <property type="term" value="F:dihydroneopterin aldolase activity"/>
    <property type="evidence" value="ECO:0007669"/>
    <property type="project" value="UniProtKB-UniRule"/>
</dbReference>
<keyword evidence="5 6" id="KW-0456">Lyase</keyword>
<dbReference type="Proteomes" id="UP000515317">
    <property type="component" value="Chromosome"/>
</dbReference>
<keyword evidence="9" id="KW-1185">Reference proteome</keyword>
<evidence type="ECO:0000256" key="2">
    <source>
        <dbReference type="ARBA" id="ARBA00005013"/>
    </source>
</evidence>
<evidence type="ECO:0000256" key="5">
    <source>
        <dbReference type="ARBA" id="ARBA00023239"/>
    </source>
</evidence>
<dbReference type="Gene3D" id="3.30.1130.10">
    <property type="match status" value="1"/>
</dbReference>
<comment type="pathway">
    <text evidence="2 6">Cofactor biosynthesis; tetrahydrofolate biosynthesis; 2-amino-4-hydroxy-6-hydroxymethyl-7,8-dihydropteridine diphosphate from 7,8-dihydroneopterin triphosphate: step 3/4.</text>
</comment>
<name>A0A6S6QMT7_9HYPH</name>
<feature type="domain" description="Dihydroneopterin aldolase/epimerase" evidence="7">
    <location>
        <begin position="6"/>
        <end position="119"/>
    </location>
</feature>
<dbReference type="InterPro" id="IPR043133">
    <property type="entry name" value="GTP-CH-I_C/QueF"/>
</dbReference>
<gene>
    <name evidence="8" type="ORF">IZ6_09940</name>
</gene>
<dbReference type="EMBL" id="AP023361">
    <property type="protein sequence ID" value="BCJ90259.1"/>
    <property type="molecule type" value="Genomic_DNA"/>
</dbReference>